<organism evidence="1 2">
    <name type="scientific">Porphyromonas crevioricanis JCM 15906</name>
    <dbReference type="NCBI Taxonomy" id="1305617"/>
    <lineage>
        <taxon>Bacteria</taxon>
        <taxon>Pseudomonadati</taxon>
        <taxon>Bacteroidota</taxon>
        <taxon>Bacteroidia</taxon>
        <taxon>Bacteroidales</taxon>
        <taxon>Porphyromonadaceae</taxon>
        <taxon>Porphyromonas</taxon>
    </lineage>
</organism>
<dbReference type="EMBL" id="BAOU01000071">
    <property type="protein sequence ID" value="GAD06235.1"/>
    <property type="molecule type" value="Genomic_DNA"/>
</dbReference>
<evidence type="ECO:0000313" key="2">
    <source>
        <dbReference type="Proteomes" id="UP000018031"/>
    </source>
</evidence>
<sequence>MDIRKYIFLHWKVYFPPLESIFSTYGKFVFHQRKINHVMGRSKSPYMGGF</sequence>
<reference evidence="2" key="1">
    <citation type="journal article" date="2013" name="Genome">
        <title>Draft Genome Sequences of Porphyromonas crevioricanis JCM 15906T and Porphyromonas cansulci JCM 13913T Isolated from a Canine Oral Cavity.</title>
        <authorList>
            <person name="Sakamoto M."/>
            <person name="Tanaka N."/>
            <person name="Shiwa Y."/>
            <person name="Yoshikawa H."/>
            <person name="Ohkuma M."/>
        </authorList>
    </citation>
    <scope>NUCLEOTIDE SEQUENCE [LARGE SCALE GENOMIC DNA]</scope>
    <source>
        <strain evidence="2">JCM 15906</strain>
    </source>
</reference>
<name>T1DTK2_9PORP</name>
<dbReference type="AlphaFoldDB" id="T1DTK2"/>
<protein>
    <submittedName>
        <fullName evidence="1">Uncharacterized protein</fullName>
    </submittedName>
</protein>
<accession>T1DTK2</accession>
<reference evidence="1 2" key="2">
    <citation type="journal article" date="2013" name="Genome Announc.">
        <title>Draft Genome Sequences of Porphyromonas crevioricanis JCM 15906T and Porphyromonas cansulci JCM 13913T Isolated from a Canine Oral Cavity.</title>
        <authorList>
            <person name="Sakamoto M."/>
            <person name="Tanaka N."/>
            <person name="Shiwa Y."/>
            <person name="Yoshikawa H."/>
            <person name="Ohkuma M."/>
        </authorList>
    </citation>
    <scope>NUCLEOTIDE SEQUENCE [LARGE SCALE GENOMIC DNA]</scope>
    <source>
        <strain evidence="1 2">JCM 15906</strain>
    </source>
</reference>
<evidence type="ECO:0000313" key="1">
    <source>
        <dbReference type="EMBL" id="GAD06235.1"/>
    </source>
</evidence>
<proteinExistence type="predicted"/>
<gene>
    <name evidence="1" type="ORF">PORCRE_1959</name>
</gene>
<comment type="caution">
    <text evidence="1">The sequence shown here is derived from an EMBL/GenBank/DDBJ whole genome shotgun (WGS) entry which is preliminary data.</text>
</comment>
<dbReference type="Proteomes" id="UP000018031">
    <property type="component" value="Unassembled WGS sequence"/>
</dbReference>